<proteinExistence type="predicted"/>
<dbReference type="EMBL" id="BMKS01000004">
    <property type="protein sequence ID" value="GGG29523.1"/>
    <property type="molecule type" value="Genomic_DNA"/>
</dbReference>
<name>A0A8J3EDC5_9PROT</name>
<dbReference type="Proteomes" id="UP000597507">
    <property type="component" value="Unassembled WGS sequence"/>
</dbReference>
<keyword evidence="1" id="KW-0472">Membrane</keyword>
<dbReference type="AlphaFoldDB" id="A0A8J3EDC5"/>
<evidence type="ECO:0000313" key="4">
    <source>
        <dbReference type="Proteomes" id="UP000597507"/>
    </source>
</evidence>
<protein>
    <recommendedName>
        <fullName evidence="2">DUF6644 domain-containing protein</fullName>
    </recommendedName>
</protein>
<dbReference type="InterPro" id="IPR046586">
    <property type="entry name" value="DUF6644"/>
</dbReference>
<sequence length="160" mass="16600">MEAALQALSEWPLAAALRRSGVGYPLLNAAHILAIGLLIGAIATLDLRLLGAFRAHPIAELGPPLQRVAAAGLLLAVATGALLFSTRPVAYAENPAFLAKLGLVGLGLINVLGLRCNPHWRRAVDGADGRVHGSVRAAALVSLLVWVGAVVAGRWIGFLQ</sequence>
<reference evidence="3 4" key="1">
    <citation type="journal article" date="2014" name="Int. J. Syst. Evol. Microbiol.">
        <title>Complete genome sequence of Corynebacterium casei LMG S-19264T (=DSM 44701T), isolated from a smear-ripened cheese.</title>
        <authorList>
            <consortium name="US DOE Joint Genome Institute (JGI-PGF)"/>
            <person name="Walter F."/>
            <person name="Albersmeier A."/>
            <person name="Kalinowski J."/>
            <person name="Ruckert C."/>
        </authorList>
    </citation>
    <scope>NUCLEOTIDE SEQUENCE [LARGE SCALE GENOMIC DNA]</scope>
    <source>
        <strain evidence="3 4">CGMCC 1.16330</strain>
    </source>
</reference>
<accession>A0A8J3EDC5</accession>
<dbReference type="RefSeq" id="WP_188899559.1">
    <property type="nucleotide sequence ID" value="NZ_BMKS01000004.1"/>
</dbReference>
<organism evidence="3 4">
    <name type="scientific">Caldovatus sediminis</name>
    <dbReference type="NCBI Taxonomy" id="2041189"/>
    <lineage>
        <taxon>Bacteria</taxon>
        <taxon>Pseudomonadati</taxon>
        <taxon>Pseudomonadota</taxon>
        <taxon>Alphaproteobacteria</taxon>
        <taxon>Acetobacterales</taxon>
        <taxon>Roseomonadaceae</taxon>
        <taxon>Caldovatus</taxon>
    </lineage>
</organism>
<evidence type="ECO:0000313" key="3">
    <source>
        <dbReference type="EMBL" id="GGG29523.1"/>
    </source>
</evidence>
<keyword evidence="1" id="KW-0812">Transmembrane</keyword>
<keyword evidence="1" id="KW-1133">Transmembrane helix</keyword>
<evidence type="ECO:0000259" key="2">
    <source>
        <dbReference type="Pfam" id="PF20349"/>
    </source>
</evidence>
<feature type="transmembrane region" description="Helical" evidence="1">
    <location>
        <begin position="26"/>
        <end position="47"/>
    </location>
</feature>
<evidence type="ECO:0000256" key="1">
    <source>
        <dbReference type="SAM" id="Phobius"/>
    </source>
</evidence>
<keyword evidence="4" id="KW-1185">Reference proteome</keyword>
<comment type="caution">
    <text evidence="3">The sequence shown here is derived from an EMBL/GenBank/DDBJ whole genome shotgun (WGS) entry which is preliminary data.</text>
</comment>
<feature type="domain" description="DUF6644" evidence="2">
    <location>
        <begin position="28"/>
        <end position="158"/>
    </location>
</feature>
<feature type="transmembrane region" description="Helical" evidence="1">
    <location>
        <begin position="68"/>
        <end position="85"/>
    </location>
</feature>
<dbReference type="Pfam" id="PF20349">
    <property type="entry name" value="DUF6644"/>
    <property type="match status" value="1"/>
</dbReference>
<feature type="transmembrane region" description="Helical" evidence="1">
    <location>
        <begin position="97"/>
        <end position="116"/>
    </location>
</feature>
<feature type="transmembrane region" description="Helical" evidence="1">
    <location>
        <begin position="137"/>
        <end position="157"/>
    </location>
</feature>
<gene>
    <name evidence="3" type="ORF">GCM10010964_16720</name>
</gene>